<evidence type="ECO:0000259" key="2">
    <source>
        <dbReference type="Pfam" id="PF03413"/>
    </source>
</evidence>
<organism evidence="3 4">
    <name type="scientific">Nitrosomonas supralitoralis</name>
    <dbReference type="NCBI Taxonomy" id="2116706"/>
    <lineage>
        <taxon>Bacteria</taxon>
        <taxon>Pseudomonadati</taxon>
        <taxon>Pseudomonadota</taxon>
        <taxon>Betaproteobacteria</taxon>
        <taxon>Nitrosomonadales</taxon>
        <taxon>Nitrosomonadaceae</taxon>
        <taxon>Nitrosomonas</taxon>
    </lineage>
</organism>
<feature type="signal peptide" evidence="1">
    <location>
        <begin position="1"/>
        <end position="23"/>
    </location>
</feature>
<dbReference type="Proteomes" id="UP000241912">
    <property type="component" value="Unassembled WGS sequence"/>
</dbReference>
<proteinExistence type="predicted"/>
<dbReference type="Pfam" id="PF03413">
    <property type="entry name" value="PepSY"/>
    <property type="match status" value="1"/>
</dbReference>
<reference evidence="3 4" key="1">
    <citation type="submission" date="2018-03" db="EMBL/GenBank/DDBJ databases">
        <title>Draft genome of Nitrosomonas supralitoralis APG5.</title>
        <authorList>
            <person name="Urakawa H."/>
            <person name="Lopez J.V."/>
        </authorList>
    </citation>
    <scope>NUCLEOTIDE SEQUENCE [LARGE SCALE GENOMIC DNA]</scope>
    <source>
        <strain evidence="3 4">APG5</strain>
    </source>
</reference>
<evidence type="ECO:0000313" key="4">
    <source>
        <dbReference type="Proteomes" id="UP000241912"/>
    </source>
</evidence>
<dbReference type="InterPro" id="IPR025711">
    <property type="entry name" value="PepSY"/>
</dbReference>
<protein>
    <submittedName>
        <fullName evidence="3">Peptidase</fullName>
    </submittedName>
</protein>
<accession>A0A2P7NZJ7</accession>
<name>A0A2P7NZJ7_9PROT</name>
<dbReference type="EMBL" id="PXXU01000001">
    <property type="protein sequence ID" value="PSJ18899.1"/>
    <property type="molecule type" value="Genomic_DNA"/>
</dbReference>
<keyword evidence="4" id="KW-1185">Reference proteome</keyword>
<feature type="domain" description="PepSY" evidence="2">
    <location>
        <begin position="47"/>
        <end position="100"/>
    </location>
</feature>
<gene>
    <name evidence="3" type="ORF">C7H79_00210</name>
</gene>
<keyword evidence="1" id="KW-0732">Signal</keyword>
<dbReference type="Gene3D" id="3.10.450.40">
    <property type="match status" value="1"/>
</dbReference>
<comment type="caution">
    <text evidence="3">The sequence shown here is derived from an EMBL/GenBank/DDBJ whole genome shotgun (WGS) entry which is preliminary data.</text>
</comment>
<feature type="chain" id="PRO_5015119751" evidence="1">
    <location>
        <begin position="24"/>
        <end position="101"/>
    </location>
</feature>
<dbReference type="AlphaFoldDB" id="A0A2P7NZJ7"/>
<evidence type="ECO:0000313" key="3">
    <source>
        <dbReference type="EMBL" id="PSJ18899.1"/>
    </source>
</evidence>
<sequence length="101" mass="10999">MNIGWKILVILMTLIAPNALLIAAGQNNKANHHRTGTENSTSPVAEITEQKAITIAQQHFKGRVLAINQKGHTYRIKILSQQGTVHTILINALDGSVISTH</sequence>
<evidence type="ECO:0000256" key="1">
    <source>
        <dbReference type="SAM" id="SignalP"/>
    </source>
</evidence>
<dbReference type="OrthoDB" id="8547939at2"/>